<evidence type="ECO:0000256" key="2">
    <source>
        <dbReference type="ARBA" id="ARBA00023002"/>
    </source>
</evidence>
<dbReference type="InterPro" id="IPR016166">
    <property type="entry name" value="FAD-bd_PCMH"/>
</dbReference>
<feature type="signal peptide" evidence="3">
    <location>
        <begin position="1"/>
        <end position="25"/>
    </location>
</feature>
<dbReference type="GO" id="GO:0016491">
    <property type="term" value="F:oxidoreductase activity"/>
    <property type="evidence" value="ECO:0007669"/>
    <property type="project" value="UniProtKB-KW"/>
</dbReference>
<dbReference type="Gene3D" id="3.30.465.10">
    <property type="match status" value="2"/>
</dbReference>
<dbReference type="PROSITE" id="PS51387">
    <property type="entry name" value="FAD_PCMH"/>
    <property type="match status" value="1"/>
</dbReference>
<sequence>MTFLIKIGLPYVLGGVALMTNLVAAQDCKCSPSETCWPSTSEWDSLNDTISGRLIRSVPPGSVCYPVQPNYNAEACSLVLASWNSSAFHSSDPISIDSPVWANSSCNPVYPNGTSVAGDPSAGETGCSIGAYPVYVVNITKANDVQAALKFAKKWNVRLNIKNMGHNGSGRNTAYGSLSLWTHNLKNFQFHENYKSCNTTGKQLAATIGAGMQDGELFEAMAAHNAIGVGGTNKDVGVVGWATGGGHGFMTGVYGMGADNILEATIITPDGTLLIANACKTRTSSGPFEAYPMPNVTLWGLNIAAKNSTSASTWYNLIARVHTLLPQLQDQGFHGYYSLIGPPASDTLTLGGSFFLWNATNGTAERIAAPVQALLAATNDTMTFSTFSLYIPTFDSLVQALPSPEHVGTVTNIASSRLISRRVLMRDNQTLFAQTLEKIGPAAVAPSDGIPNPSLSGTMTISKKPVDNALNLAWRDAAIHLITTQTWDDSLAKAQVKQILDGMTYSKLNALRELEPGSGAYLNEANPFEPGWQWSFFGPNYARLRQIKDKYDPDGTLWCPQCVGSEDWAQQEDGALCRVYQPF</sequence>
<organism evidence="5 6">
    <name type="scientific">Oidiodendron maius (strain Zn)</name>
    <dbReference type="NCBI Taxonomy" id="913774"/>
    <lineage>
        <taxon>Eukaryota</taxon>
        <taxon>Fungi</taxon>
        <taxon>Dikarya</taxon>
        <taxon>Ascomycota</taxon>
        <taxon>Pezizomycotina</taxon>
        <taxon>Leotiomycetes</taxon>
        <taxon>Leotiomycetes incertae sedis</taxon>
        <taxon>Myxotrichaceae</taxon>
        <taxon>Oidiodendron</taxon>
    </lineage>
</organism>
<dbReference type="EMBL" id="KN832874">
    <property type="protein sequence ID" value="KIN03275.1"/>
    <property type="molecule type" value="Genomic_DNA"/>
</dbReference>
<dbReference type="Pfam" id="PF01565">
    <property type="entry name" value="FAD_binding_4"/>
    <property type="match status" value="1"/>
</dbReference>
<feature type="chain" id="PRO_5002165421" description="FAD-binding PCMH-type domain-containing protein" evidence="3">
    <location>
        <begin position="26"/>
        <end position="583"/>
    </location>
</feature>
<gene>
    <name evidence="5" type="ORF">OIDMADRAFT_40859</name>
</gene>
<keyword evidence="6" id="KW-1185">Reference proteome</keyword>
<proteinExistence type="inferred from homology"/>
<dbReference type="Proteomes" id="UP000054321">
    <property type="component" value="Unassembled WGS sequence"/>
</dbReference>
<dbReference type="PANTHER" id="PTHR13878:SF91">
    <property type="entry name" value="FAD BINDING DOMAIN PROTEIN (AFU_ORTHOLOGUE AFUA_6G12070)-RELATED"/>
    <property type="match status" value="1"/>
</dbReference>
<comment type="similarity">
    <text evidence="1">Belongs to the oxygen-dependent FAD-linked oxidoreductase family.</text>
</comment>
<dbReference type="PANTHER" id="PTHR13878">
    <property type="entry name" value="GULONOLACTONE OXIDASE"/>
    <property type="match status" value="1"/>
</dbReference>
<evidence type="ECO:0000256" key="1">
    <source>
        <dbReference type="ARBA" id="ARBA00005466"/>
    </source>
</evidence>
<evidence type="ECO:0000313" key="5">
    <source>
        <dbReference type="EMBL" id="KIN03275.1"/>
    </source>
</evidence>
<evidence type="ECO:0000313" key="6">
    <source>
        <dbReference type="Proteomes" id="UP000054321"/>
    </source>
</evidence>
<dbReference type="Gene3D" id="3.40.462.20">
    <property type="match status" value="1"/>
</dbReference>
<dbReference type="OrthoDB" id="9983560at2759"/>
<evidence type="ECO:0000259" key="4">
    <source>
        <dbReference type="PROSITE" id="PS51387"/>
    </source>
</evidence>
<dbReference type="InterPro" id="IPR050432">
    <property type="entry name" value="FAD-linked_Oxidoreductases_BP"/>
</dbReference>
<name>A0A0C3HJM2_OIDMZ</name>
<dbReference type="STRING" id="913774.A0A0C3HJM2"/>
<dbReference type="SUPFAM" id="SSF56176">
    <property type="entry name" value="FAD-binding/transporter-associated domain-like"/>
    <property type="match status" value="1"/>
</dbReference>
<dbReference type="InterPro" id="IPR016169">
    <property type="entry name" value="FAD-bd_PCMH_sub2"/>
</dbReference>
<dbReference type="Pfam" id="PF08031">
    <property type="entry name" value="BBE"/>
    <property type="match status" value="1"/>
</dbReference>
<dbReference type="InterPro" id="IPR036318">
    <property type="entry name" value="FAD-bd_PCMH-like_sf"/>
</dbReference>
<dbReference type="InterPro" id="IPR012951">
    <property type="entry name" value="BBE"/>
</dbReference>
<dbReference type="GO" id="GO:0071949">
    <property type="term" value="F:FAD binding"/>
    <property type="evidence" value="ECO:0007669"/>
    <property type="project" value="InterPro"/>
</dbReference>
<reference evidence="5 6" key="1">
    <citation type="submission" date="2014-04" db="EMBL/GenBank/DDBJ databases">
        <authorList>
            <consortium name="DOE Joint Genome Institute"/>
            <person name="Kuo A."/>
            <person name="Martino E."/>
            <person name="Perotto S."/>
            <person name="Kohler A."/>
            <person name="Nagy L.G."/>
            <person name="Floudas D."/>
            <person name="Copeland A."/>
            <person name="Barry K.W."/>
            <person name="Cichocki N."/>
            <person name="Veneault-Fourrey C."/>
            <person name="LaButti K."/>
            <person name="Lindquist E.A."/>
            <person name="Lipzen A."/>
            <person name="Lundell T."/>
            <person name="Morin E."/>
            <person name="Murat C."/>
            <person name="Sun H."/>
            <person name="Tunlid A."/>
            <person name="Henrissat B."/>
            <person name="Grigoriev I.V."/>
            <person name="Hibbett D.S."/>
            <person name="Martin F."/>
            <person name="Nordberg H.P."/>
            <person name="Cantor M.N."/>
            <person name="Hua S.X."/>
        </authorList>
    </citation>
    <scope>NUCLEOTIDE SEQUENCE [LARGE SCALE GENOMIC DNA]</scope>
    <source>
        <strain evidence="5 6">Zn</strain>
    </source>
</reference>
<dbReference type="AlphaFoldDB" id="A0A0C3HJM2"/>
<evidence type="ECO:0000256" key="3">
    <source>
        <dbReference type="SAM" id="SignalP"/>
    </source>
</evidence>
<keyword evidence="3" id="KW-0732">Signal</keyword>
<accession>A0A0C3HJM2</accession>
<reference evidence="6" key="2">
    <citation type="submission" date="2015-01" db="EMBL/GenBank/DDBJ databases">
        <title>Evolutionary Origins and Diversification of the Mycorrhizal Mutualists.</title>
        <authorList>
            <consortium name="DOE Joint Genome Institute"/>
            <consortium name="Mycorrhizal Genomics Consortium"/>
            <person name="Kohler A."/>
            <person name="Kuo A."/>
            <person name="Nagy L.G."/>
            <person name="Floudas D."/>
            <person name="Copeland A."/>
            <person name="Barry K.W."/>
            <person name="Cichocki N."/>
            <person name="Veneault-Fourrey C."/>
            <person name="LaButti K."/>
            <person name="Lindquist E.A."/>
            <person name="Lipzen A."/>
            <person name="Lundell T."/>
            <person name="Morin E."/>
            <person name="Murat C."/>
            <person name="Riley R."/>
            <person name="Ohm R."/>
            <person name="Sun H."/>
            <person name="Tunlid A."/>
            <person name="Henrissat B."/>
            <person name="Grigoriev I.V."/>
            <person name="Hibbett D.S."/>
            <person name="Martin F."/>
        </authorList>
    </citation>
    <scope>NUCLEOTIDE SEQUENCE [LARGE SCALE GENOMIC DNA]</scope>
    <source>
        <strain evidence="6">Zn</strain>
    </source>
</reference>
<feature type="domain" description="FAD-binding PCMH-type" evidence="4">
    <location>
        <begin position="129"/>
        <end position="374"/>
    </location>
</feature>
<dbReference type="InterPro" id="IPR006094">
    <property type="entry name" value="Oxid_FAD_bind_N"/>
</dbReference>
<dbReference type="InParanoid" id="A0A0C3HJM2"/>
<keyword evidence="2" id="KW-0560">Oxidoreductase</keyword>
<protein>
    <recommendedName>
        <fullName evidence="4">FAD-binding PCMH-type domain-containing protein</fullName>
    </recommendedName>
</protein>
<dbReference type="HOGENOM" id="CLU_018354_4_4_1"/>